<dbReference type="InterPro" id="IPR018060">
    <property type="entry name" value="HTH_AraC"/>
</dbReference>
<keyword evidence="3" id="KW-0804">Transcription</keyword>
<dbReference type="GO" id="GO:0043565">
    <property type="term" value="F:sequence-specific DNA binding"/>
    <property type="evidence" value="ECO:0007669"/>
    <property type="project" value="InterPro"/>
</dbReference>
<dbReference type="GO" id="GO:0003700">
    <property type="term" value="F:DNA-binding transcription factor activity"/>
    <property type="evidence" value="ECO:0007669"/>
    <property type="project" value="InterPro"/>
</dbReference>
<evidence type="ECO:0000256" key="2">
    <source>
        <dbReference type="ARBA" id="ARBA00023125"/>
    </source>
</evidence>
<dbReference type="KEGG" id="psul:AU252_00055"/>
<dbReference type="Pfam" id="PF12833">
    <property type="entry name" value="HTH_18"/>
    <property type="match status" value="1"/>
</dbReference>
<evidence type="ECO:0000256" key="1">
    <source>
        <dbReference type="ARBA" id="ARBA00023015"/>
    </source>
</evidence>
<dbReference type="InterPro" id="IPR009057">
    <property type="entry name" value="Homeodomain-like_sf"/>
</dbReference>
<evidence type="ECO:0000256" key="3">
    <source>
        <dbReference type="ARBA" id="ARBA00023163"/>
    </source>
</evidence>
<dbReference type="SMART" id="SM00342">
    <property type="entry name" value="HTH_ARAC"/>
    <property type="match status" value="1"/>
</dbReference>
<dbReference type="EMBL" id="CP013747">
    <property type="protein sequence ID" value="ALV39754.1"/>
    <property type="molecule type" value="Genomic_DNA"/>
</dbReference>
<dbReference type="PROSITE" id="PS01124">
    <property type="entry name" value="HTH_ARAC_FAMILY_2"/>
    <property type="match status" value="1"/>
</dbReference>
<gene>
    <name evidence="5" type="ORF">AU252_00055</name>
</gene>
<dbReference type="AlphaFoldDB" id="A0A0U3Q3D7"/>
<dbReference type="InterPro" id="IPR018062">
    <property type="entry name" value="HTH_AraC-typ_CS"/>
</dbReference>
<dbReference type="RefSeq" id="WP_058928971.1">
    <property type="nucleotide sequence ID" value="NZ_CP013747.1"/>
</dbReference>
<evidence type="ECO:0000259" key="4">
    <source>
        <dbReference type="PROSITE" id="PS01124"/>
    </source>
</evidence>
<dbReference type="InterPro" id="IPR050204">
    <property type="entry name" value="AraC_XylS_family_regulators"/>
</dbReference>
<name>A0A0U3Q3D7_9MICC</name>
<proteinExistence type="predicted"/>
<dbReference type="PROSITE" id="PS00041">
    <property type="entry name" value="HTH_ARAC_FAMILY_1"/>
    <property type="match status" value="1"/>
</dbReference>
<dbReference type="PANTHER" id="PTHR46796:SF12">
    <property type="entry name" value="HTH-TYPE DNA-BINDING TRANSCRIPTIONAL ACTIVATOR EUTR"/>
    <property type="match status" value="1"/>
</dbReference>
<feature type="domain" description="HTH araC/xylS-type" evidence="4">
    <location>
        <begin position="225"/>
        <end position="326"/>
    </location>
</feature>
<dbReference type="Gene3D" id="1.10.10.60">
    <property type="entry name" value="Homeodomain-like"/>
    <property type="match status" value="1"/>
</dbReference>
<organism evidence="5">
    <name type="scientific">Pseudarthrobacter sulfonivorans</name>
    <dbReference type="NCBI Taxonomy" id="121292"/>
    <lineage>
        <taxon>Bacteria</taxon>
        <taxon>Bacillati</taxon>
        <taxon>Actinomycetota</taxon>
        <taxon>Actinomycetes</taxon>
        <taxon>Micrococcales</taxon>
        <taxon>Micrococcaceae</taxon>
        <taxon>Pseudarthrobacter</taxon>
    </lineage>
</organism>
<evidence type="ECO:0000313" key="6">
    <source>
        <dbReference type="Proteomes" id="UP000065151"/>
    </source>
</evidence>
<evidence type="ECO:0000313" key="5">
    <source>
        <dbReference type="EMBL" id="ALV39754.1"/>
    </source>
</evidence>
<dbReference type="STRING" id="121292.AU252_00055"/>
<keyword evidence="2" id="KW-0238">DNA-binding</keyword>
<dbReference type="Proteomes" id="UP000065151">
    <property type="component" value="Chromosome"/>
</dbReference>
<keyword evidence="1" id="KW-0805">Transcription regulation</keyword>
<reference evidence="5 6" key="1">
    <citation type="submission" date="2015-12" db="EMBL/GenBank/DDBJ databases">
        <authorList>
            <person name="Shamseldin A."/>
            <person name="Moawad H."/>
            <person name="Abd El-Rahim W.M."/>
            <person name="Sadowsky M.J."/>
        </authorList>
    </citation>
    <scope>NUCLEOTIDE SEQUENCE [LARGE SCALE GENOMIC DNA]</scope>
    <source>
        <strain evidence="5 6">Ar51</strain>
    </source>
</reference>
<dbReference type="InterPro" id="IPR035418">
    <property type="entry name" value="AraC-bd_2"/>
</dbReference>
<dbReference type="Pfam" id="PF14525">
    <property type="entry name" value="AraC_binding_2"/>
    <property type="match status" value="1"/>
</dbReference>
<protein>
    <submittedName>
        <fullName evidence="5">AraC family transcriptional regulator</fullName>
    </submittedName>
</protein>
<dbReference type="PANTHER" id="PTHR46796">
    <property type="entry name" value="HTH-TYPE TRANSCRIPTIONAL ACTIVATOR RHAS-RELATED"/>
    <property type="match status" value="1"/>
</dbReference>
<dbReference type="SUPFAM" id="SSF46689">
    <property type="entry name" value="Homeodomain-like"/>
    <property type="match status" value="2"/>
</dbReference>
<accession>A0A0U3Q3D7</accession>
<sequence length="326" mass="36095">MVRILPRDVLRGRPTVATTDVDDAHQKIAELFCGHDLVPQARAKSVDMKLRSLHRGDVGIEYLDYGAEVRINPQGLENFHLVQIPLAGHAHMDVGSTAVESSPRTATVPPVDRPFSMTWDIGTPHLIVYVRRLALASVAEQLYGNKSRDVKLGYAMDLTGSAGRAFLRSVVELHDDMISQASSAAPVFVQRLLVDTMLSRLLMAMDNTTVKEEGLNPDSESRLIRRFRDLLERHASEELAVPDIAENLGVSVRTLQLALRSEVGATPSELLRRVRLDRAREMLLAAGPGQETIISIAERCGFSHQGRFSALYLDTFGELPSESLRR</sequence>